<name>A0A0R0E3Y8_SOYBN</name>
<sequence>MIEQMNKISPHMQTLSRNYCKDKIYHELELGNSELKLGIPLSAPLSSSTTTILLVVLLPIHHSHHHIINSPAPQQNMKTLKPLTQNKQQIQ</sequence>
<evidence type="ECO:0000256" key="1">
    <source>
        <dbReference type="SAM" id="MobiDB-lite"/>
    </source>
</evidence>
<organism evidence="3">
    <name type="scientific">Glycine max</name>
    <name type="common">Soybean</name>
    <name type="synonym">Glycine hispida</name>
    <dbReference type="NCBI Taxonomy" id="3847"/>
    <lineage>
        <taxon>Eukaryota</taxon>
        <taxon>Viridiplantae</taxon>
        <taxon>Streptophyta</taxon>
        <taxon>Embryophyta</taxon>
        <taxon>Tracheophyta</taxon>
        <taxon>Spermatophyta</taxon>
        <taxon>Magnoliopsida</taxon>
        <taxon>eudicotyledons</taxon>
        <taxon>Gunneridae</taxon>
        <taxon>Pentapetalae</taxon>
        <taxon>rosids</taxon>
        <taxon>fabids</taxon>
        <taxon>Fabales</taxon>
        <taxon>Fabaceae</taxon>
        <taxon>Papilionoideae</taxon>
        <taxon>50 kb inversion clade</taxon>
        <taxon>NPAAA clade</taxon>
        <taxon>indigoferoid/millettioid clade</taxon>
        <taxon>Phaseoleae</taxon>
        <taxon>Glycine</taxon>
        <taxon>Glycine subgen. Soja</taxon>
    </lineage>
</organism>
<reference evidence="2" key="3">
    <citation type="submission" date="2018-07" db="EMBL/GenBank/DDBJ databases">
        <title>WGS assembly of Glycine max.</title>
        <authorList>
            <person name="Schmutz J."/>
            <person name="Cannon S."/>
            <person name="Schlueter J."/>
            <person name="Ma J."/>
            <person name="Mitros T."/>
            <person name="Nelson W."/>
            <person name="Hyten D."/>
            <person name="Song Q."/>
            <person name="Thelen J."/>
            <person name="Cheng J."/>
            <person name="Xu D."/>
            <person name="Hellsten U."/>
            <person name="May G."/>
            <person name="Yu Y."/>
            <person name="Sakurai T."/>
            <person name="Umezawa T."/>
            <person name="Bhattacharyya M."/>
            <person name="Sandhu D."/>
            <person name="Valliyodan B."/>
            <person name="Lindquist E."/>
            <person name="Peto M."/>
            <person name="Grant D."/>
            <person name="Shu S."/>
            <person name="Goodstein D."/>
            <person name="Barry K."/>
            <person name="Futrell-Griggs M."/>
            <person name="Abernathy B."/>
            <person name="Du J."/>
            <person name="Tian Z."/>
            <person name="Zhu L."/>
            <person name="Gill N."/>
            <person name="Joshi T."/>
            <person name="Libault M."/>
            <person name="Sethuraman A."/>
            <person name="Zhang X."/>
            <person name="Shinozaki K."/>
            <person name="Nguyen H."/>
            <person name="Wing R."/>
            <person name="Cregan P."/>
            <person name="Specht J."/>
            <person name="Grimwood J."/>
            <person name="Rokhsar D."/>
            <person name="Stacey G."/>
            <person name="Shoemaker R."/>
            <person name="Jackson S."/>
        </authorList>
    </citation>
    <scope>NUCLEOTIDE SEQUENCE</scope>
    <source>
        <tissue evidence="2">Callus</tissue>
    </source>
</reference>
<dbReference type="Proteomes" id="UP000008827">
    <property type="component" value="Unassembled WGS sequence"/>
</dbReference>
<reference evidence="3" key="2">
    <citation type="submission" date="2018-02" db="UniProtKB">
        <authorList>
            <consortium name="EnsemblPlants"/>
        </authorList>
    </citation>
    <scope>IDENTIFICATION</scope>
    <source>
        <strain evidence="3">Williams 82</strain>
    </source>
</reference>
<evidence type="ECO:0000313" key="3">
    <source>
        <dbReference type="EnsemblPlants" id="KRG88598"/>
    </source>
</evidence>
<dbReference type="AlphaFoldDB" id="A0A0R0E3Y8"/>
<proteinExistence type="predicted"/>
<dbReference type="InParanoid" id="A0A0R0E3Y8"/>
<evidence type="ECO:0000313" key="4">
    <source>
        <dbReference type="Proteomes" id="UP000008827"/>
    </source>
</evidence>
<accession>A0A0R0E3Y8</accession>
<protein>
    <submittedName>
        <fullName evidence="2 3">Uncharacterized protein</fullName>
    </submittedName>
</protein>
<feature type="region of interest" description="Disordered" evidence="1">
    <location>
        <begin position="70"/>
        <end position="91"/>
    </location>
</feature>
<gene>
    <name evidence="2" type="ORF">GLYMA_U045300</name>
</gene>
<dbReference type="EMBL" id="KZ847194">
    <property type="protein sequence ID" value="KRG88598.1"/>
    <property type="molecule type" value="Genomic_DNA"/>
</dbReference>
<dbReference type="Gramene" id="KRG88598">
    <property type="protein sequence ID" value="KRG88598"/>
    <property type="gene ID" value="GLYMA_U045300"/>
</dbReference>
<dbReference type="EnsemblPlants" id="KRG88598">
    <property type="protein sequence ID" value="KRG88598"/>
    <property type="gene ID" value="GLYMA_U045300"/>
</dbReference>
<feature type="compositionally biased region" description="Polar residues" evidence="1">
    <location>
        <begin position="74"/>
        <end position="91"/>
    </location>
</feature>
<keyword evidence="4" id="KW-1185">Reference proteome</keyword>
<reference evidence="2" key="1">
    <citation type="journal article" date="2010" name="Nature">
        <title>Genome sequence of the palaeopolyploid soybean.</title>
        <authorList>
            <person name="Schmutz J."/>
            <person name="Cannon S.B."/>
            <person name="Schlueter J."/>
            <person name="Ma J."/>
            <person name="Mitros T."/>
            <person name="Nelson W."/>
            <person name="Hyten D.L."/>
            <person name="Song Q."/>
            <person name="Thelen J.J."/>
            <person name="Cheng J."/>
            <person name="Xu D."/>
            <person name="Hellsten U."/>
            <person name="May G.D."/>
            <person name="Yu Y."/>
            <person name="Sakurai T."/>
            <person name="Umezawa T."/>
            <person name="Bhattacharyya M.K."/>
            <person name="Sandhu D."/>
            <person name="Valliyodan B."/>
            <person name="Lindquist E."/>
            <person name="Peto M."/>
            <person name="Grant D."/>
            <person name="Shu S."/>
            <person name="Goodstein D."/>
            <person name="Barry K."/>
            <person name="Futrell-Griggs M."/>
            <person name="Abernathy B."/>
            <person name="Du J."/>
            <person name="Tian Z."/>
            <person name="Zhu L."/>
            <person name="Gill N."/>
            <person name="Joshi T."/>
            <person name="Libault M."/>
            <person name="Sethuraman A."/>
            <person name="Zhang X.-C."/>
            <person name="Shinozaki K."/>
            <person name="Nguyen H.T."/>
            <person name="Wing R.A."/>
            <person name="Cregan P."/>
            <person name="Specht J."/>
            <person name="Grimwood J."/>
            <person name="Rokhsar D."/>
            <person name="Stacey G."/>
            <person name="Shoemaker R.C."/>
            <person name="Jackson S.A."/>
        </authorList>
    </citation>
    <scope>NUCLEOTIDE SEQUENCE</scope>
    <source>
        <tissue evidence="2">Callus</tissue>
    </source>
</reference>
<evidence type="ECO:0000313" key="2">
    <source>
        <dbReference type="EMBL" id="KRG88598.1"/>
    </source>
</evidence>